<gene>
    <name evidence="2" type="ORF">D7193_20765</name>
</gene>
<accession>A0A3B0A266</accession>
<keyword evidence="3" id="KW-1185">Reference proteome</keyword>
<comment type="caution">
    <text evidence="2">The sequence shown here is derived from an EMBL/GenBank/DDBJ whole genome shotgun (WGS) entry which is preliminary data.</text>
</comment>
<evidence type="ECO:0000313" key="3">
    <source>
        <dbReference type="Proteomes" id="UP000279968"/>
    </source>
</evidence>
<dbReference type="OrthoDB" id="3218417at2"/>
<reference evidence="2 3" key="1">
    <citation type="journal article" date="2015" name="Int. J. Syst. Evol. Microbiol.">
        <title>Micromonospora costi sp. nov., isolated from a leaf of Costus speciosus.</title>
        <authorList>
            <person name="Thawai C."/>
        </authorList>
    </citation>
    <scope>NUCLEOTIDE SEQUENCE [LARGE SCALE GENOMIC DNA]</scope>
    <source>
        <strain evidence="2 3">CS1-12</strain>
    </source>
</reference>
<dbReference type="EMBL" id="RBAN01000003">
    <property type="protein sequence ID" value="RKN54414.1"/>
    <property type="molecule type" value="Genomic_DNA"/>
</dbReference>
<sequence>MSTDPDLIREQIEQTRRDLSSNVDALTDKVDPRRIAGDRVGQARGAFTRVKEKVMGSQMDGHGAAQRMTGSMQQMSGQAGQKMSSAADSMQHMTGQAGQKMSSAADSMQHMTGQAGQRMSNAAGSVRDEARSMGQQSRQQLQGNPLAAGLIAFGAGLLASALIPPSRRERQWTGQAKDMVGHQLSEHSGQLREQASHVGHEFRENMQGPAQEAARSVGSTAIKGASQMREQGRSAAQHVRGQTHEAAGELRR</sequence>
<dbReference type="InterPro" id="IPR022062">
    <property type="entry name" value="DUF3618"/>
</dbReference>
<organism evidence="2 3">
    <name type="scientific">Micromonospora costi</name>
    <dbReference type="NCBI Taxonomy" id="1530042"/>
    <lineage>
        <taxon>Bacteria</taxon>
        <taxon>Bacillati</taxon>
        <taxon>Actinomycetota</taxon>
        <taxon>Actinomycetes</taxon>
        <taxon>Micromonosporales</taxon>
        <taxon>Micromonosporaceae</taxon>
        <taxon>Micromonospora</taxon>
    </lineage>
</organism>
<dbReference type="RefSeq" id="WP_120781137.1">
    <property type="nucleotide sequence ID" value="NZ_JBHLUP010000001.1"/>
</dbReference>
<feature type="region of interest" description="Disordered" evidence="1">
    <location>
        <begin position="206"/>
        <end position="252"/>
    </location>
</feature>
<proteinExistence type="predicted"/>
<feature type="compositionally biased region" description="Basic and acidic residues" evidence="1">
    <location>
        <begin position="242"/>
        <end position="252"/>
    </location>
</feature>
<feature type="compositionally biased region" description="Basic and acidic residues" evidence="1">
    <location>
        <begin position="1"/>
        <end position="19"/>
    </location>
</feature>
<protein>
    <submittedName>
        <fullName evidence="2">DUF3618 domain-containing protein</fullName>
    </submittedName>
</protein>
<name>A0A3B0A266_9ACTN</name>
<dbReference type="Pfam" id="PF12277">
    <property type="entry name" value="DUF3618"/>
    <property type="match status" value="1"/>
</dbReference>
<dbReference type="Proteomes" id="UP000279968">
    <property type="component" value="Unassembled WGS sequence"/>
</dbReference>
<evidence type="ECO:0000313" key="2">
    <source>
        <dbReference type="EMBL" id="RKN54414.1"/>
    </source>
</evidence>
<feature type="region of interest" description="Disordered" evidence="1">
    <location>
        <begin position="1"/>
        <end position="25"/>
    </location>
</feature>
<dbReference type="AlphaFoldDB" id="A0A3B0A266"/>
<evidence type="ECO:0000256" key="1">
    <source>
        <dbReference type="SAM" id="MobiDB-lite"/>
    </source>
</evidence>